<proteinExistence type="predicted"/>
<gene>
    <name evidence="2" type="ORF">QBC47DRAFT_120575</name>
</gene>
<dbReference type="PRINTS" id="PR00469">
    <property type="entry name" value="PNDRDTASEII"/>
</dbReference>
<keyword evidence="3" id="KW-1185">Reference proteome</keyword>
<dbReference type="AlphaFoldDB" id="A0AAJ0F1U2"/>
<evidence type="ECO:0000313" key="2">
    <source>
        <dbReference type="EMBL" id="KAK1750342.1"/>
    </source>
</evidence>
<dbReference type="Gene3D" id="3.50.50.100">
    <property type="match status" value="1"/>
</dbReference>
<dbReference type="PANTHER" id="PTHR43735:SF5">
    <property type="entry name" value="FAD_NAD(P)-BINDING DOMAIN-CONTAINING PROTEIN"/>
    <property type="match status" value="1"/>
</dbReference>
<dbReference type="GO" id="GO:0004174">
    <property type="term" value="F:electron-transferring-flavoprotein dehydrogenase activity"/>
    <property type="evidence" value="ECO:0007669"/>
    <property type="project" value="TreeGrafter"/>
</dbReference>
<comment type="caution">
    <text evidence="2">The sequence shown here is derived from an EMBL/GenBank/DDBJ whole genome shotgun (WGS) entry which is preliminary data.</text>
</comment>
<name>A0AAJ0F1U2_9PEZI</name>
<dbReference type="GO" id="GO:0005737">
    <property type="term" value="C:cytoplasm"/>
    <property type="evidence" value="ECO:0007669"/>
    <property type="project" value="TreeGrafter"/>
</dbReference>
<organism evidence="2 3">
    <name type="scientific">Echria macrotheca</name>
    <dbReference type="NCBI Taxonomy" id="438768"/>
    <lineage>
        <taxon>Eukaryota</taxon>
        <taxon>Fungi</taxon>
        <taxon>Dikarya</taxon>
        <taxon>Ascomycota</taxon>
        <taxon>Pezizomycotina</taxon>
        <taxon>Sordariomycetes</taxon>
        <taxon>Sordariomycetidae</taxon>
        <taxon>Sordariales</taxon>
        <taxon>Schizotheciaceae</taxon>
        <taxon>Echria</taxon>
    </lineage>
</organism>
<accession>A0AAJ0F1U2</accession>
<dbReference type="Pfam" id="PF07992">
    <property type="entry name" value="Pyr_redox_2"/>
    <property type="match status" value="1"/>
</dbReference>
<dbReference type="SUPFAM" id="SSF51905">
    <property type="entry name" value="FAD/NAD(P)-binding domain"/>
    <property type="match status" value="1"/>
</dbReference>
<evidence type="ECO:0000313" key="3">
    <source>
        <dbReference type="Proteomes" id="UP001239445"/>
    </source>
</evidence>
<dbReference type="PRINTS" id="PR00368">
    <property type="entry name" value="FADPNR"/>
</dbReference>
<sequence length="449" mass="48374">MAVTQRLQKSWLFTRLVCYGCRIYFSTFRRNLSAKIAGLAAKPPKEPVDPSEVKTIVIVGAAFAGYYAAQTLASSLPRNGKYRVIVIEPHSHFNFTWVLPRFCVVEGHEHKAFIPYTPDFFANSPEGIVNWVRDRVVSVERHSVRLAGGDEIAYDFLIVATGSYVSDGLPSRVGADDKESGVELLRGMQARVKTANHIVVAGGGAAGVELATDAASQYPDKSITLVHSRSAVMHRFGLELQTAALDALRELGVTVILEDKVVPGSADGKCITLTSGKTIECDCFINCTGQKPASDIITGLAPKAISPSGHIKVKPTLQIADDTLPNVYVCGDVAETHESNPNSRIASRQAQVAADNVVLAVRGKTPKHTYTPKFGDGVIKLTLGLDRSITHFWDGKSELSFPGKETDLALMCDGAWSAVATTPFEDTGVYKGETVTPASLKLSKAIEEV</sequence>
<dbReference type="EMBL" id="MU839847">
    <property type="protein sequence ID" value="KAK1750342.1"/>
    <property type="molecule type" value="Genomic_DNA"/>
</dbReference>
<evidence type="ECO:0000259" key="1">
    <source>
        <dbReference type="Pfam" id="PF07992"/>
    </source>
</evidence>
<dbReference type="Proteomes" id="UP001239445">
    <property type="component" value="Unassembled WGS sequence"/>
</dbReference>
<dbReference type="GO" id="GO:0050660">
    <property type="term" value="F:flavin adenine dinucleotide binding"/>
    <property type="evidence" value="ECO:0007669"/>
    <property type="project" value="TreeGrafter"/>
</dbReference>
<dbReference type="PANTHER" id="PTHR43735">
    <property type="entry name" value="APOPTOSIS-INDUCING FACTOR 1"/>
    <property type="match status" value="1"/>
</dbReference>
<reference evidence="2" key="1">
    <citation type="submission" date="2023-06" db="EMBL/GenBank/DDBJ databases">
        <title>Genome-scale phylogeny and comparative genomics of the fungal order Sordariales.</title>
        <authorList>
            <consortium name="Lawrence Berkeley National Laboratory"/>
            <person name="Hensen N."/>
            <person name="Bonometti L."/>
            <person name="Westerberg I."/>
            <person name="Brannstrom I.O."/>
            <person name="Guillou S."/>
            <person name="Cros-Aarteil S."/>
            <person name="Calhoun S."/>
            <person name="Haridas S."/>
            <person name="Kuo A."/>
            <person name="Mondo S."/>
            <person name="Pangilinan J."/>
            <person name="Riley R."/>
            <person name="Labutti K."/>
            <person name="Andreopoulos B."/>
            <person name="Lipzen A."/>
            <person name="Chen C."/>
            <person name="Yanf M."/>
            <person name="Daum C."/>
            <person name="Ng V."/>
            <person name="Clum A."/>
            <person name="Steindorff A."/>
            <person name="Ohm R."/>
            <person name="Martin F."/>
            <person name="Silar P."/>
            <person name="Natvig D."/>
            <person name="Lalanne C."/>
            <person name="Gautier V."/>
            <person name="Ament-Velasquez S.L."/>
            <person name="Kruys A."/>
            <person name="Hutchinson M.I."/>
            <person name="Powell A.J."/>
            <person name="Barry K."/>
            <person name="Miller A.N."/>
            <person name="Grigoriev I.V."/>
            <person name="Debuchy R."/>
            <person name="Gladieux P."/>
            <person name="Thoren M.H."/>
            <person name="Johannesson H."/>
        </authorList>
    </citation>
    <scope>NUCLEOTIDE SEQUENCE</scope>
    <source>
        <strain evidence="2">PSN4</strain>
    </source>
</reference>
<dbReference type="InterPro" id="IPR023753">
    <property type="entry name" value="FAD/NAD-binding_dom"/>
</dbReference>
<protein>
    <submittedName>
        <fullName evidence="2">Apoptosis-inducing factor 2</fullName>
    </submittedName>
</protein>
<dbReference type="InterPro" id="IPR036188">
    <property type="entry name" value="FAD/NAD-bd_sf"/>
</dbReference>
<feature type="domain" description="FAD/NAD(P)-binding" evidence="1">
    <location>
        <begin position="55"/>
        <end position="342"/>
    </location>
</feature>